<dbReference type="AlphaFoldDB" id="A0AA91PZQ0"/>
<dbReference type="InterPro" id="IPR013924">
    <property type="entry name" value="RNase_H2_suC"/>
</dbReference>
<protein>
    <submittedName>
        <fullName evidence="1">Ubiquitin carboxyl-terminal hydrolase</fullName>
    </submittedName>
</protein>
<proteinExistence type="predicted"/>
<dbReference type="Proteomes" id="UP000195602">
    <property type="component" value="Unassembled WGS sequence"/>
</dbReference>
<evidence type="ECO:0000313" key="2">
    <source>
        <dbReference type="Proteomes" id="UP000195602"/>
    </source>
</evidence>
<dbReference type="GO" id="GO:0006401">
    <property type="term" value="P:RNA catabolic process"/>
    <property type="evidence" value="ECO:0007669"/>
    <property type="project" value="InterPro"/>
</dbReference>
<gene>
    <name evidence="1" type="ORF">A9F13_10g00803</name>
</gene>
<dbReference type="Gene3D" id="2.40.128.680">
    <property type="match status" value="1"/>
</dbReference>
<accession>A0AA91PZQ0</accession>
<dbReference type="GO" id="GO:0032299">
    <property type="term" value="C:ribonuclease H2 complex"/>
    <property type="evidence" value="ECO:0007669"/>
    <property type="project" value="InterPro"/>
</dbReference>
<organism evidence="1 2">
    <name type="scientific">Clavispora lusitaniae</name>
    <name type="common">Candida lusitaniae</name>
    <dbReference type="NCBI Taxonomy" id="36911"/>
    <lineage>
        <taxon>Eukaryota</taxon>
        <taxon>Fungi</taxon>
        <taxon>Dikarya</taxon>
        <taxon>Ascomycota</taxon>
        <taxon>Saccharomycotina</taxon>
        <taxon>Pichiomycetes</taxon>
        <taxon>Metschnikowiaceae</taxon>
        <taxon>Clavispora</taxon>
    </lineage>
</organism>
<dbReference type="KEGG" id="clus:A9F13_10g00803"/>
<dbReference type="Pfam" id="PF08615">
    <property type="entry name" value="RNase_H2_suC"/>
    <property type="match status" value="1"/>
</dbReference>
<dbReference type="EMBL" id="LYUB02000010">
    <property type="protein sequence ID" value="OVF07948.1"/>
    <property type="molecule type" value="Genomic_DNA"/>
</dbReference>
<comment type="caution">
    <text evidence="1">The sequence shown here is derived from an EMBL/GenBank/DDBJ whole genome shotgun (WGS) entry which is preliminary data.</text>
</comment>
<dbReference type="CDD" id="cd09271">
    <property type="entry name" value="RNase_H2-C"/>
    <property type="match status" value="1"/>
</dbReference>
<name>A0AA91PZQ0_CLALS</name>
<sequence length="135" mass="14692">MASSISVPAALPQVTVNVVPCRIHYSGPAKTAEYFTPSKSNEVVGGRVQHIAQFRGLRLVGESIPIGDKKGYFVSKSELLVPAPEEESGFTTTNQYVAEAQFDELCVYGQDSLVASTSQWKLMSEWEAIAEVLHS</sequence>
<reference evidence="1 2" key="1">
    <citation type="submission" date="2017-04" db="EMBL/GenBank/DDBJ databases">
        <title>Draft genome of the yeast Clavispora lusitaniae type strain CBS 6936.</title>
        <authorList>
            <person name="Durrens P."/>
            <person name="Klopp C."/>
            <person name="Biteau N."/>
            <person name="Fitton-Ouhabi V."/>
            <person name="Dementhon K."/>
            <person name="Accoceberry I."/>
            <person name="Sherman D.J."/>
            <person name="Noel T."/>
        </authorList>
    </citation>
    <scope>NUCLEOTIDE SEQUENCE [LARGE SCALE GENOMIC DNA]</scope>
    <source>
        <strain evidence="1 2">CBS 6936</strain>
    </source>
</reference>
<dbReference type="PANTHER" id="PTHR47204">
    <property type="entry name" value="OS02G0168900 PROTEIN"/>
    <property type="match status" value="1"/>
</dbReference>
<keyword evidence="1" id="KW-0378">Hydrolase</keyword>
<dbReference type="GO" id="GO:0016787">
    <property type="term" value="F:hydrolase activity"/>
    <property type="evidence" value="ECO:0007669"/>
    <property type="project" value="UniProtKB-KW"/>
</dbReference>
<evidence type="ECO:0000313" key="1">
    <source>
        <dbReference type="EMBL" id="OVF07948.1"/>
    </source>
</evidence>
<dbReference type="PANTHER" id="PTHR47204:SF1">
    <property type="entry name" value="RIBONUCLEASE H2 SUBUNIT C"/>
    <property type="match status" value="1"/>
</dbReference>